<keyword evidence="1" id="KW-1185">Reference proteome</keyword>
<dbReference type="GeneID" id="108742242"/>
<organism evidence="1 2">
    <name type="scientific">Agrilus planipennis</name>
    <name type="common">Emerald ash borer</name>
    <name type="synonym">Agrilus marcopoli</name>
    <dbReference type="NCBI Taxonomy" id="224129"/>
    <lineage>
        <taxon>Eukaryota</taxon>
        <taxon>Metazoa</taxon>
        <taxon>Ecdysozoa</taxon>
        <taxon>Arthropoda</taxon>
        <taxon>Hexapoda</taxon>
        <taxon>Insecta</taxon>
        <taxon>Pterygota</taxon>
        <taxon>Neoptera</taxon>
        <taxon>Endopterygota</taxon>
        <taxon>Coleoptera</taxon>
        <taxon>Polyphaga</taxon>
        <taxon>Elateriformia</taxon>
        <taxon>Buprestoidea</taxon>
        <taxon>Buprestidae</taxon>
        <taxon>Agrilinae</taxon>
        <taxon>Agrilus</taxon>
    </lineage>
</organism>
<reference evidence="2" key="1">
    <citation type="submission" date="2025-08" db="UniProtKB">
        <authorList>
            <consortium name="RefSeq"/>
        </authorList>
    </citation>
    <scope>IDENTIFICATION</scope>
    <source>
        <tissue evidence="2">Entire body</tissue>
    </source>
</reference>
<dbReference type="KEGG" id="apln:108742242"/>
<evidence type="ECO:0000313" key="2">
    <source>
        <dbReference type="RefSeq" id="XP_018332877.1"/>
    </source>
</evidence>
<dbReference type="Proteomes" id="UP000192223">
    <property type="component" value="Unplaced"/>
</dbReference>
<dbReference type="RefSeq" id="XP_018332877.1">
    <property type="nucleotide sequence ID" value="XM_018477375.1"/>
</dbReference>
<sequence>MSFLQKMVHMVQWFLKLLAEVYLGGTVLTGLNPRRDLPHQDLKNMVSNILYPCSCRSPCTHLCDDTKKENENTVRFSCPVPNCLFLSKTKENIQQHLLQKHVDFCLKESFRQKKPKNLWEVDNKKKI</sequence>
<evidence type="ECO:0000313" key="1">
    <source>
        <dbReference type="Proteomes" id="UP000192223"/>
    </source>
</evidence>
<accession>A0A1W4XJB5</accession>
<gene>
    <name evidence="2" type="primary">LOC108742242</name>
</gene>
<name>A0A1W4XJB5_AGRPL</name>
<dbReference type="InParanoid" id="A0A1W4XJB5"/>
<protein>
    <submittedName>
        <fullName evidence="2">Uncharacterized protein LOC108742242</fullName>
    </submittedName>
</protein>
<dbReference type="AlphaFoldDB" id="A0A1W4XJB5"/>
<proteinExistence type="predicted"/>